<evidence type="ECO:0000313" key="3">
    <source>
        <dbReference type="Proteomes" id="UP001159363"/>
    </source>
</evidence>
<feature type="region of interest" description="Disordered" evidence="1">
    <location>
        <begin position="115"/>
        <end position="136"/>
    </location>
</feature>
<proteinExistence type="predicted"/>
<dbReference type="InterPro" id="IPR036397">
    <property type="entry name" value="RNaseH_sf"/>
</dbReference>
<name>A0ABQ9GHG4_9NEOP</name>
<evidence type="ECO:0000256" key="1">
    <source>
        <dbReference type="SAM" id="MobiDB-lite"/>
    </source>
</evidence>
<dbReference type="Proteomes" id="UP001159363">
    <property type="component" value="Chromosome 11"/>
</dbReference>
<feature type="region of interest" description="Disordered" evidence="1">
    <location>
        <begin position="251"/>
        <end position="280"/>
    </location>
</feature>
<dbReference type="Gene3D" id="3.30.420.10">
    <property type="entry name" value="Ribonuclease H-like superfamily/Ribonuclease H"/>
    <property type="match status" value="1"/>
</dbReference>
<organism evidence="2 3">
    <name type="scientific">Dryococelus australis</name>
    <dbReference type="NCBI Taxonomy" id="614101"/>
    <lineage>
        <taxon>Eukaryota</taxon>
        <taxon>Metazoa</taxon>
        <taxon>Ecdysozoa</taxon>
        <taxon>Arthropoda</taxon>
        <taxon>Hexapoda</taxon>
        <taxon>Insecta</taxon>
        <taxon>Pterygota</taxon>
        <taxon>Neoptera</taxon>
        <taxon>Polyneoptera</taxon>
        <taxon>Phasmatodea</taxon>
        <taxon>Verophasmatodea</taxon>
        <taxon>Anareolatae</taxon>
        <taxon>Phasmatidae</taxon>
        <taxon>Eurycanthinae</taxon>
        <taxon>Dryococelus</taxon>
    </lineage>
</organism>
<feature type="compositionally biased region" description="Basic and acidic residues" evidence="1">
    <location>
        <begin position="115"/>
        <end position="125"/>
    </location>
</feature>
<comment type="caution">
    <text evidence="2">The sequence shown here is derived from an EMBL/GenBank/DDBJ whole genome shotgun (WGS) entry which is preliminary data.</text>
</comment>
<accession>A0ABQ9GHG4</accession>
<reference evidence="2 3" key="1">
    <citation type="submission" date="2023-02" db="EMBL/GenBank/DDBJ databases">
        <title>LHISI_Scaffold_Assembly.</title>
        <authorList>
            <person name="Stuart O.P."/>
            <person name="Cleave R."/>
            <person name="Magrath M.J.L."/>
            <person name="Mikheyev A.S."/>
        </authorList>
    </citation>
    <scope>NUCLEOTIDE SEQUENCE [LARGE SCALE GENOMIC DNA]</scope>
    <source>
        <strain evidence="2">Daus_M_001</strain>
        <tissue evidence="2">Leg muscle</tissue>
    </source>
</reference>
<dbReference type="EMBL" id="JARBHB010000012">
    <property type="protein sequence ID" value="KAJ8871476.1"/>
    <property type="molecule type" value="Genomic_DNA"/>
</dbReference>
<evidence type="ECO:0000313" key="2">
    <source>
        <dbReference type="EMBL" id="KAJ8871476.1"/>
    </source>
</evidence>
<keyword evidence="3" id="KW-1185">Reference proteome</keyword>
<protein>
    <submittedName>
        <fullName evidence="2">Uncharacterized protein</fullName>
    </submittedName>
</protein>
<sequence length="425" mass="46771">MALPPCSSDISPLDFFLWPRLKSLVYQPDNPPQSPEGIIARLHAAKGRTITLKGAFMAQASQHAEVVPHRLIIGGGDVSFIVLIMELLLSSARGLTADPVHDGRTHNEEIADHLAKRGKIERDNSPGKFPQTKPRQNTKGFRAVNFQKTDFCWTDERPRGLGNMGLRRRSRNKLRSGAGVNKLTRSSSRELALVCTASNYREDSFFGPARRQSVCRRHLKCLSLHASSTIVQPASRTLRSTIEILRDDKGETSNTVMHGPAVGGGRSPRKPADQRHRPARFPHSKIQERACPGIGPSSPRLEKNVCINERRRLVSWSGYIRSCATHAGTSDMAVFGSHTQLINSGTPIVHSSHIGRANPEAECRCDRSSPLVLIRFAIRHLTSFCEQKGKDGTGPCALCRGLGAKHQPSCLICPYLDLDRPSAKA</sequence>
<gene>
    <name evidence="2" type="ORF">PR048_027793</name>
</gene>